<feature type="transmembrane region" description="Helical" evidence="1">
    <location>
        <begin position="245"/>
        <end position="267"/>
    </location>
</feature>
<dbReference type="EMBL" id="UYWX01000370">
    <property type="protein sequence ID" value="VDM18192.1"/>
    <property type="molecule type" value="Genomic_DNA"/>
</dbReference>
<feature type="transmembrane region" description="Helical" evidence="1">
    <location>
        <begin position="189"/>
        <end position="211"/>
    </location>
</feature>
<dbReference type="Proteomes" id="UP000274429">
    <property type="component" value="Unassembled WGS sequence"/>
</dbReference>
<accession>A0A0R3WLC2</accession>
<feature type="transmembrane region" description="Helical" evidence="1">
    <location>
        <begin position="367"/>
        <end position="384"/>
    </location>
</feature>
<proteinExistence type="predicted"/>
<organism evidence="4">
    <name type="scientific">Hydatigena taeniaeformis</name>
    <name type="common">Feline tapeworm</name>
    <name type="synonym">Taenia taeniaeformis</name>
    <dbReference type="NCBI Taxonomy" id="6205"/>
    <lineage>
        <taxon>Eukaryota</taxon>
        <taxon>Metazoa</taxon>
        <taxon>Spiralia</taxon>
        <taxon>Lophotrochozoa</taxon>
        <taxon>Platyhelminthes</taxon>
        <taxon>Cestoda</taxon>
        <taxon>Eucestoda</taxon>
        <taxon>Cyclophyllidea</taxon>
        <taxon>Taeniidae</taxon>
        <taxon>Hydatigera</taxon>
    </lineage>
</organism>
<evidence type="ECO:0000313" key="3">
    <source>
        <dbReference type="Proteomes" id="UP000274429"/>
    </source>
</evidence>
<evidence type="ECO:0000256" key="1">
    <source>
        <dbReference type="SAM" id="Phobius"/>
    </source>
</evidence>
<dbReference type="WBParaSite" id="TTAC_0000156001-mRNA-1">
    <property type="protein sequence ID" value="TTAC_0000156001-mRNA-1"/>
    <property type="gene ID" value="TTAC_0000156001"/>
</dbReference>
<evidence type="ECO:0000313" key="2">
    <source>
        <dbReference type="EMBL" id="VDM18192.1"/>
    </source>
</evidence>
<feature type="transmembrane region" description="Helical" evidence="1">
    <location>
        <begin position="144"/>
        <end position="169"/>
    </location>
</feature>
<evidence type="ECO:0000313" key="4">
    <source>
        <dbReference type="WBParaSite" id="TTAC_0000156001-mRNA-1"/>
    </source>
</evidence>
<name>A0A0R3WLC2_HYDTA</name>
<keyword evidence="3" id="KW-1185">Reference proteome</keyword>
<dbReference type="OrthoDB" id="6271175at2759"/>
<dbReference type="STRING" id="6205.A0A0R3WLC2"/>
<dbReference type="AlphaFoldDB" id="A0A0R3WLC2"/>
<gene>
    <name evidence="2" type="ORF">TTAC_LOCUS1547</name>
</gene>
<feature type="transmembrane region" description="Helical" evidence="1">
    <location>
        <begin position="89"/>
        <end position="108"/>
    </location>
</feature>
<keyword evidence="1" id="KW-0812">Transmembrane</keyword>
<protein>
    <submittedName>
        <fullName evidence="4">Transmembrane protein</fullName>
    </submittedName>
</protein>
<reference evidence="2 3" key="2">
    <citation type="submission" date="2018-11" db="EMBL/GenBank/DDBJ databases">
        <authorList>
            <consortium name="Pathogen Informatics"/>
        </authorList>
    </citation>
    <scope>NUCLEOTIDE SEQUENCE [LARGE SCALE GENOMIC DNA]</scope>
</reference>
<reference evidence="4" key="1">
    <citation type="submission" date="2017-02" db="UniProtKB">
        <authorList>
            <consortium name="WormBaseParasite"/>
        </authorList>
    </citation>
    <scope>IDENTIFICATION</scope>
</reference>
<keyword evidence="1" id="KW-1133">Transmembrane helix</keyword>
<sequence>MLVKEQYDILGNLITTTTTTTPGLPTTASLTLPPTPVATTETTTTSLPTVFPADNAAPLNVFERYTHLEAFLSRFTPIGLEVDRSTTAIYLPLSVLGLTLTAAVLFTWHARQDTSKTYAVDSTAPPLLPPPLWRRWRDRQRGDTLLYLLGFLSCPLLLIHCSFCLLLDLDGVWRLRLLSSIIGIRAFCPLVHSLAITTRVTIALLVLLIAWRAHVISRPPRLRTISCHCRSPYLRFWWCKIPCGLFAKATAIILVSFVAGLMGINFWHVTDITLPGTSDNVDLICSPIGGYQSGFQFLSPDGTLLLYDWVLNAVIFAPSTLGTIAFAFLLSRRLLSIQSQALLQSDVEVGGRMAFVYTRHVIHRLQLVNGLCLLFGLANLPLVATRLLSVMTTPGVAELPDREILDDPTWQRMLHHATAIIICREFADMATTGLLFPTFMVISSTFRHRFLRLLRLKGPHSLCGMDTHDFSRRFWGMAGRPQGQPPQPSFSPAKADSPPVRWSWGKGWRQSYSLPLSPPVVESTMAFGEQRLAEGADPDHLDAIVEQHNNAYAFTGTSRGGFPHHYAKHRASFAPLTTSKRLPVDSRRTCYL</sequence>
<keyword evidence="1" id="KW-0472">Membrane</keyword>
<feature type="transmembrane region" description="Helical" evidence="1">
    <location>
        <begin position="309"/>
        <end position="330"/>
    </location>
</feature>